<keyword evidence="1" id="KW-0812">Transmembrane</keyword>
<keyword evidence="1" id="KW-0472">Membrane</keyword>
<dbReference type="AlphaFoldDB" id="A0A9P2T7G7"/>
<dbReference type="EMBL" id="AOSG01000086">
    <property type="protein sequence ID" value="EOR70047.1"/>
    <property type="molecule type" value="Genomic_DNA"/>
</dbReference>
<evidence type="ECO:0008006" key="4">
    <source>
        <dbReference type="Google" id="ProtNLM"/>
    </source>
</evidence>
<evidence type="ECO:0000313" key="2">
    <source>
        <dbReference type="EMBL" id="EOR70047.1"/>
    </source>
</evidence>
<reference evidence="2 3" key="1">
    <citation type="journal article" date="2013" name="Genome Announc.">
        <title>Draft Genome Sequence of the Lignocellulose Decomposer Thermobifida fusca Strain TM51.</title>
        <authorList>
            <person name="Toth A."/>
            <person name="Barna T."/>
            <person name="Nagy I."/>
            <person name="Horvath B."/>
            <person name="Nagy I."/>
            <person name="Tancsics A."/>
            <person name="Kriszt B."/>
            <person name="Baka E."/>
            <person name="Fekete C."/>
            <person name="Kukolya J."/>
        </authorList>
    </citation>
    <scope>NUCLEOTIDE SEQUENCE [LARGE SCALE GENOMIC DNA]</scope>
    <source>
        <strain evidence="2 3">TM51</strain>
    </source>
</reference>
<accession>A0A9P2T7G7</accession>
<evidence type="ECO:0000256" key="1">
    <source>
        <dbReference type="SAM" id="Phobius"/>
    </source>
</evidence>
<keyword evidence="1" id="KW-1133">Transmembrane helix</keyword>
<keyword evidence="3" id="KW-1185">Reference proteome</keyword>
<evidence type="ECO:0000313" key="3">
    <source>
        <dbReference type="Proteomes" id="UP000014184"/>
    </source>
</evidence>
<name>A0A9P2T7G7_THEFU</name>
<comment type="caution">
    <text evidence="2">The sequence shown here is derived from an EMBL/GenBank/DDBJ whole genome shotgun (WGS) entry which is preliminary data.</text>
</comment>
<dbReference type="Proteomes" id="UP000014184">
    <property type="component" value="Unassembled WGS sequence"/>
</dbReference>
<sequence>MGYGGNSHTENLRTVAVVPDSLGAQVTRFAIRSLVAVASGVMAAGFLGWRAGALVAVLVALSYLLSATLAPHLRAPWGRGRLLRALHRNGYHVVPCDQSRHVAIGAGGVYLLETRTWRHVVSRDGDTIMLGTLPVRRAAERISAHAARLERSLHLAENWPGVKVTPVITAAGRMPEPVLHVGRTIITRPRQVVEYLLAQPTILDPQDVTGIAQRFTACPVP</sequence>
<organism evidence="2 3">
    <name type="scientific">Thermobifida fusca TM51</name>
    <dbReference type="NCBI Taxonomy" id="1169414"/>
    <lineage>
        <taxon>Bacteria</taxon>
        <taxon>Bacillati</taxon>
        <taxon>Actinomycetota</taxon>
        <taxon>Actinomycetes</taxon>
        <taxon>Streptosporangiales</taxon>
        <taxon>Nocardiopsidaceae</taxon>
        <taxon>Thermobifida</taxon>
    </lineage>
</organism>
<proteinExistence type="predicted"/>
<feature type="transmembrane region" description="Helical" evidence="1">
    <location>
        <begin position="53"/>
        <end position="73"/>
    </location>
</feature>
<protein>
    <recommendedName>
        <fullName evidence="4">NERD domain-containing protein</fullName>
    </recommendedName>
</protein>
<feature type="transmembrane region" description="Helical" evidence="1">
    <location>
        <begin position="29"/>
        <end position="47"/>
    </location>
</feature>
<gene>
    <name evidence="2" type="ORF">TM51_14906</name>
</gene>